<name>A0A7L0FAI5_CORCN</name>
<dbReference type="PROSITE" id="PS50011">
    <property type="entry name" value="PROTEIN_KINASE_DOM"/>
    <property type="match status" value="1"/>
</dbReference>
<keyword evidence="11" id="KW-0539">Nucleus</keyword>
<dbReference type="Pfam" id="PF00069">
    <property type="entry name" value="Pkinase"/>
    <property type="match status" value="1"/>
</dbReference>
<evidence type="ECO:0000313" key="20">
    <source>
        <dbReference type="EMBL" id="NXJ92049.1"/>
    </source>
</evidence>
<feature type="non-terminal residue" evidence="20">
    <location>
        <position position="543"/>
    </location>
</feature>
<evidence type="ECO:0000256" key="13">
    <source>
        <dbReference type="ARBA" id="ARBA00037982"/>
    </source>
</evidence>
<dbReference type="FunFam" id="3.30.200.20:FF:000115">
    <property type="entry name" value="Wee1-like kinase 2"/>
    <property type="match status" value="1"/>
</dbReference>
<evidence type="ECO:0000256" key="7">
    <source>
        <dbReference type="ARBA" id="ARBA00022840"/>
    </source>
</evidence>
<evidence type="ECO:0000256" key="8">
    <source>
        <dbReference type="ARBA" id="ARBA00022842"/>
    </source>
</evidence>
<dbReference type="InterPro" id="IPR008271">
    <property type="entry name" value="Ser/Thr_kinase_AS"/>
</dbReference>
<dbReference type="PANTHER" id="PTHR11042">
    <property type="entry name" value="EUKARYOTIC TRANSLATION INITIATION FACTOR 2-ALPHA KINASE EIF2-ALPHA KINASE -RELATED"/>
    <property type="match status" value="1"/>
</dbReference>
<dbReference type="InterPro" id="IPR017441">
    <property type="entry name" value="Protein_kinase_ATP_BS"/>
</dbReference>
<evidence type="ECO:0000256" key="17">
    <source>
        <dbReference type="PROSITE-ProRule" id="PRU10141"/>
    </source>
</evidence>
<evidence type="ECO:0000256" key="12">
    <source>
        <dbReference type="ARBA" id="ARBA00023254"/>
    </source>
</evidence>
<feature type="region of interest" description="Disordered" evidence="18">
    <location>
        <begin position="15"/>
        <end position="53"/>
    </location>
</feature>
<gene>
    <name evidence="20" type="primary">Wee2</name>
    <name evidence="20" type="ORF">CORCON_R14144</name>
</gene>
<feature type="non-terminal residue" evidence="20">
    <location>
        <position position="1"/>
    </location>
</feature>
<feature type="binding site" evidence="15">
    <location>
        <begin position="200"/>
        <end position="208"/>
    </location>
    <ligand>
        <name>ATP</name>
        <dbReference type="ChEBI" id="CHEBI:30616"/>
    </ligand>
</feature>
<keyword evidence="21" id="KW-1185">Reference proteome</keyword>
<dbReference type="Gene3D" id="3.30.200.20">
    <property type="entry name" value="Phosphorylase Kinase, domain 1"/>
    <property type="match status" value="1"/>
</dbReference>
<dbReference type="GO" id="GO:0005634">
    <property type="term" value="C:nucleus"/>
    <property type="evidence" value="ECO:0007669"/>
    <property type="project" value="UniProtKB-SubCell"/>
</dbReference>
<comment type="subcellular location">
    <subcellularLocation>
        <location evidence="1">Nucleus</location>
    </subcellularLocation>
</comment>
<keyword evidence="3" id="KW-0808">Transferase</keyword>
<keyword evidence="9" id="KW-0175">Coiled coil</keyword>
<evidence type="ECO:0000256" key="9">
    <source>
        <dbReference type="ARBA" id="ARBA00023054"/>
    </source>
</evidence>
<dbReference type="AlphaFoldDB" id="A0A7L0FAI5"/>
<dbReference type="Proteomes" id="UP000526942">
    <property type="component" value="Unassembled WGS sequence"/>
</dbReference>
<evidence type="ECO:0000256" key="15">
    <source>
        <dbReference type="PIRSR" id="PIRSR037281-2"/>
    </source>
</evidence>
<dbReference type="PROSITE" id="PS00108">
    <property type="entry name" value="PROTEIN_KINASE_ST"/>
    <property type="match status" value="1"/>
</dbReference>
<dbReference type="PANTHER" id="PTHR11042:SF75">
    <property type="entry name" value="WEE1-LIKE PROTEIN KINASE 2"/>
    <property type="match status" value="1"/>
</dbReference>
<evidence type="ECO:0000256" key="1">
    <source>
        <dbReference type="ARBA" id="ARBA00004123"/>
    </source>
</evidence>
<dbReference type="GO" id="GO:0005737">
    <property type="term" value="C:cytoplasm"/>
    <property type="evidence" value="ECO:0007669"/>
    <property type="project" value="TreeGrafter"/>
</dbReference>
<dbReference type="EC" id="2.7.10.2" evidence="2"/>
<dbReference type="GO" id="GO:0060631">
    <property type="term" value="P:regulation of meiosis I"/>
    <property type="evidence" value="ECO:0007669"/>
    <property type="project" value="TreeGrafter"/>
</dbReference>
<evidence type="ECO:0000256" key="16">
    <source>
        <dbReference type="PIRSR" id="PIRSR037281-3"/>
    </source>
</evidence>
<keyword evidence="6 20" id="KW-0418">Kinase</keyword>
<dbReference type="GO" id="GO:0004715">
    <property type="term" value="F:non-membrane spanning protein tyrosine kinase activity"/>
    <property type="evidence" value="ECO:0007669"/>
    <property type="project" value="UniProtKB-EC"/>
</dbReference>
<feature type="domain" description="Protein kinase" evidence="19">
    <location>
        <begin position="194"/>
        <end position="466"/>
    </location>
</feature>
<evidence type="ECO:0000256" key="18">
    <source>
        <dbReference type="SAM" id="MobiDB-lite"/>
    </source>
</evidence>
<dbReference type="SUPFAM" id="SSF56112">
    <property type="entry name" value="Protein kinase-like (PK-like)"/>
    <property type="match status" value="1"/>
</dbReference>
<keyword evidence="4 16" id="KW-0479">Metal-binding</keyword>
<keyword evidence="8 16" id="KW-0460">Magnesium</keyword>
<keyword evidence="10" id="KW-0829">Tyrosine-protein kinase</keyword>
<feature type="binding site" evidence="15 17">
    <location>
        <position position="223"/>
    </location>
    <ligand>
        <name>ATP</name>
        <dbReference type="ChEBI" id="CHEBI:30616"/>
    </ligand>
</feature>
<evidence type="ECO:0000256" key="11">
    <source>
        <dbReference type="ARBA" id="ARBA00023242"/>
    </source>
</evidence>
<dbReference type="InterPro" id="IPR050339">
    <property type="entry name" value="CC_SR_Kinase"/>
</dbReference>
<dbReference type="InterPro" id="IPR017164">
    <property type="entry name" value="Wee1-like_protein_kinase"/>
</dbReference>
<evidence type="ECO:0000256" key="2">
    <source>
        <dbReference type="ARBA" id="ARBA00011903"/>
    </source>
</evidence>
<feature type="binding site" evidence="16">
    <location>
        <position position="360"/>
    </location>
    <ligand>
        <name>Mg(2+)</name>
        <dbReference type="ChEBI" id="CHEBI:18420"/>
        <label>1</label>
    </ligand>
</feature>
<comment type="similarity">
    <text evidence="13">Belongs to the protein kinase superfamily. Ser/Thr protein kinase family. GCN2 subfamily.</text>
</comment>
<dbReference type="Gene3D" id="1.10.510.10">
    <property type="entry name" value="Transferase(Phosphotransferase) domain 1"/>
    <property type="match status" value="1"/>
</dbReference>
<keyword evidence="12" id="KW-0469">Meiosis</keyword>
<evidence type="ECO:0000256" key="3">
    <source>
        <dbReference type="ARBA" id="ARBA00022679"/>
    </source>
</evidence>
<reference evidence="20 21" key="1">
    <citation type="submission" date="2019-09" db="EMBL/GenBank/DDBJ databases">
        <title>Bird 10,000 Genomes (B10K) Project - Family phase.</title>
        <authorList>
            <person name="Zhang G."/>
        </authorList>
    </citation>
    <scope>NUCLEOTIDE SEQUENCE [LARGE SCALE GENOMIC DNA]</scope>
    <source>
        <strain evidence="20">B10K-DU-011-20</strain>
        <tissue evidence="20">Muscle</tissue>
    </source>
</reference>
<evidence type="ECO:0000256" key="5">
    <source>
        <dbReference type="ARBA" id="ARBA00022741"/>
    </source>
</evidence>
<dbReference type="EMBL" id="VXAM01000208">
    <property type="protein sequence ID" value="NXJ92049.1"/>
    <property type="molecule type" value="Genomic_DNA"/>
</dbReference>
<dbReference type="OrthoDB" id="5337378at2759"/>
<evidence type="ECO:0000313" key="21">
    <source>
        <dbReference type="Proteomes" id="UP000526942"/>
    </source>
</evidence>
<accession>A0A7L0FAI5</accession>
<evidence type="ECO:0000259" key="19">
    <source>
        <dbReference type="PROSITE" id="PS50011"/>
    </source>
</evidence>
<evidence type="ECO:0000256" key="4">
    <source>
        <dbReference type="ARBA" id="ARBA00022723"/>
    </source>
</evidence>
<proteinExistence type="inferred from homology"/>
<feature type="active site" description="Proton acceptor" evidence="14">
    <location>
        <position position="321"/>
    </location>
</feature>
<keyword evidence="7 15" id="KW-0067">ATP-binding</keyword>
<sequence length="543" mass="61007">MDDWDNSNELFQRLDFSSCGEDSEDRSMNEEDVLSSSPPRSCEFQKWQESSPLPVTPHRKLSEIFLRRTKAWVTPTLETSPAGSKSQGDAEIPLHITWKKLQLCDTPHTPKSLLSKTSFPSSETKVPPKGFRHLRFTPGADSDDSTQASLVNINPFTPESYRQMLFLPNGKRKTRGELYPLKESNMVSRYQKEFLELEKIGVGEFGSVYKCIKRLDGCVYAIKRSKRPLAGSSDEQLALREVYAHAVLGHHPHVVRYYSAWAEDDHMIIQNEHCNGGSLQDVLLENAKLGQYFSEAELKEIMLQVSMGLKYIHNSGLVHLDIKPSNIFICHKLAVVSPAEQEESDSEDEFSSGVVYKIGDLGHVTSITNPQVEEGDRRFLANEILQEQYCYLPKADIFALALTVALAAGTAPLPHNGAMWHHIRKGNIPPIPQKLPHHFLELLELMIHPDPVERPSAAALTKHPVLCPSRGKAVQLQKQLNVEKCKTAMLERELKAARLAQTLMKDQPLGNVKLQESETSSKQNSKRLVGGKSCRSFSFTLGY</sequence>
<dbReference type="GO" id="GO:0005524">
    <property type="term" value="F:ATP binding"/>
    <property type="evidence" value="ECO:0007669"/>
    <property type="project" value="UniProtKB-UniRule"/>
</dbReference>
<evidence type="ECO:0000256" key="6">
    <source>
        <dbReference type="ARBA" id="ARBA00022777"/>
    </source>
</evidence>
<dbReference type="GO" id="GO:0051321">
    <property type="term" value="P:meiotic cell cycle"/>
    <property type="evidence" value="ECO:0007669"/>
    <property type="project" value="UniProtKB-KW"/>
</dbReference>
<dbReference type="InterPro" id="IPR011009">
    <property type="entry name" value="Kinase-like_dom_sf"/>
</dbReference>
<dbReference type="PROSITE" id="PS00107">
    <property type="entry name" value="PROTEIN_KINASE_ATP"/>
    <property type="match status" value="1"/>
</dbReference>
<dbReference type="GO" id="GO:0000287">
    <property type="term" value="F:magnesium ion binding"/>
    <property type="evidence" value="ECO:0007669"/>
    <property type="project" value="InterPro"/>
</dbReference>
<comment type="caution">
    <text evidence="20">The sequence shown here is derived from an EMBL/GenBank/DDBJ whole genome shotgun (WGS) entry which is preliminary data.</text>
</comment>
<dbReference type="GO" id="GO:0000278">
    <property type="term" value="P:mitotic cell cycle"/>
    <property type="evidence" value="ECO:0007669"/>
    <property type="project" value="InterPro"/>
</dbReference>
<protein>
    <recommendedName>
        <fullName evidence="2">non-specific protein-tyrosine kinase</fullName>
        <ecNumber evidence="2">2.7.10.2</ecNumber>
    </recommendedName>
</protein>
<feature type="binding site" evidence="16">
    <location>
        <position position="326"/>
    </location>
    <ligand>
        <name>Mg(2+)</name>
        <dbReference type="ChEBI" id="CHEBI:18420"/>
        <label>1</label>
    </ligand>
</feature>
<dbReference type="PIRSF" id="PIRSF037281">
    <property type="entry name" value="Wee1-like_protein_kinase"/>
    <property type="match status" value="1"/>
</dbReference>
<evidence type="ECO:0000256" key="14">
    <source>
        <dbReference type="PIRSR" id="PIRSR037281-1"/>
    </source>
</evidence>
<dbReference type="InterPro" id="IPR000719">
    <property type="entry name" value="Prot_kinase_dom"/>
</dbReference>
<comment type="cofactor">
    <cofactor evidence="16">
        <name>Mg(2+)</name>
        <dbReference type="ChEBI" id="CHEBI:18420"/>
    </cofactor>
    <text evidence="16">Binds 2 magnesium ions per subunit.</text>
</comment>
<organism evidence="20 21">
    <name type="scientific">Corythaixoides concolor</name>
    <name type="common">Grey go-away-bird</name>
    <dbReference type="NCBI Taxonomy" id="103956"/>
    <lineage>
        <taxon>Eukaryota</taxon>
        <taxon>Metazoa</taxon>
        <taxon>Chordata</taxon>
        <taxon>Craniata</taxon>
        <taxon>Vertebrata</taxon>
        <taxon>Euteleostomi</taxon>
        <taxon>Archelosauria</taxon>
        <taxon>Archosauria</taxon>
        <taxon>Dinosauria</taxon>
        <taxon>Saurischia</taxon>
        <taxon>Theropoda</taxon>
        <taxon>Coelurosauria</taxon>
        <taxon>Aves</taxon>
        <taxon>Neognathae</taxon>
        <taxon>Neoaves</taxon>
        <taxon>Otidimorphae</taxon>
        <taxon>Musophagiformes</taxon>
        <taxon>Musophagidae</taxon>
        <taxon>Corythaixoides</taxon>
    </lineage>
</organism>
<evidence type="ECO:0000256" key="10">
    <source>
        <dbReference type="ARBA" id="ARBA00023137"/>
    </source>
</evidence>
<dbReference type="SMART" id="SM00220">
    <property type="entry name" value="S_TKc"/>
    <property type="match status" value="1"/>
</dbReference>
<keyword evidence="5 15" id="KW-0547">Nucleotide-binding</keyword>
<dbReference type="FunFam" id="1.10.510.10:FF:000217">
    <property type="entry name" value="Wee1-like protein kinase"/>
    <property type="match status" value="1"/>
</dbReference>